<evidence type="ECO:0000313" key="3">
    <source>
        <dbReference type="RefSeq" id="XP_022096533.1"/>
    </source>
</evidence>
<feature type="compositionally biased region" description="Basic and acidic residues" evidence="1">
    <location>
        <begin position="239"/>
        <end position="248"/>
    </location>
</feature>
<evidence type="ECO:0000313" key="2">
    <source>
        <dbReference type="Proteomes" id="UP000694845"/>
    </source>
</evidence>
<dbReference type="GO" id="GO:0016791">
    <property type="term" value="F:phosphatase activity"/>
    <property type="evidence" value="ECO:0007669"/>
    <property type="project" value="TreeGrafter"/>
</dbReference>
<keyword evidence="2" id="KW-1185">Reference proteome</keyword>
<dbReference type="Pfam" id="PF09725">
    <property type="entry name" value="Fra10Ac1"/>
    <property type="match status" value="1"/>
</dbReference>
<dbReference type="AlphaFoldDB" id="A0A8B7YTB6"/>
<name>A0A8B7YTB6_ACAPL</name>
<dbReference type="InterPro" id="IPR019129">
    <property type="entry name" value="Folate-sensitive_fs_Fra10Ac1"/>
</dbReference>
<dbReference type="Proteomes" id="UP000694845">
    <property type="component" value="Unplaced"/>
</dbReference>
<protein>
    <submittedName>
        <fullName evidence="3">Protein FRA10AC1 homolog isoform X1</fullName>
    </submittedName>
</protein>
<accession>A0A8B7YTB6</accession>
<dbReference type="GeneID" id="110982451"/>
<dbReference type="KEGG" id="aplc:110982451"/>
<evidence type="ECO:0000256" key="1">
    <source>
        <dbReference type="SAM" id="MobiDB-lite"/>
    </source>
</evidence>
<reference evidence="3" key="1">
    <citation type="submission" date="2025-08" db="UniProtKB">
        <authorList>
            <consortium name="RefSeq"/>
        </authorList>
    </citation>
    <scope>IDENTIFICATION</scope>
</reference>
<dbReference type="OrthoDB" id="197967at2759"/>
<organism evidence="2 3">
    <name type="scientific">Acanthaster planci</name>
    <name type="common">Crown-of-thorns starfish</name>
    <dbReference type="NCBI Taxonomy" id="133434"/>
    <lineage>
        <taxon>Eukaryota</taxon>
        <taxon>Metazoa</taxon>
        <taxon>Echinodermata</taxon>
        <taxon>Eleutherozoa</taxon>
        <taxon>Asterozoa</taxon>
        <taxon>Asteroidea</taxon>
        <taxon>Valvatacea</taxon>
        <taxon>Valvatida</taxon>
        <taxon>Acanthasteridae</taxon>
        <taxon>Acanthaster</taxon>
    </lineage>
</organism>
<dbReference type="RefSeq" id="XP_022096533.1">
    <property type="nucleotide sequence ID" value="XM_022240841.1"/>
</dbReference>
<dbReference type="CTD" id="118924"/>
<sequence>MANFNLAEQFGYNGGDYGSEFEFDEDQDRRKRARYDLATKSRPSAAAVPSKRLVQTEYSREEGKAQRFHFLALNAYGRHKELVNNYLLYYPGAKEQLFKRNTVNDKTDLDVIRENHQFLWEPKDEVETSWAKRLAKRYWDKLFKEYCIADLSRYKENKIALRWRVEKEVVEGKGHFSCGNKRCTECEGLRSWEVNFAYVEHGDKKNALVKLRLCPECSYKLNYHHKRRDVTRQPTKRPSSREVRENSPKGKRSKRKSKQKEKHKHKKPHKKKRKESSSSSSSEEEDDGEPSGRKAQDEAGSSDVSDSKFWSGPAPIVEDKSREEEFEDYFQDMFL</sequence>
<dbReference type="PANTHER" id="PTHR11567">
    <property type="entry name" value="ACID PHOSPHATASE-RELATED"/>
    <property type="match status" value="1"/>
</dbReference>
<feature type="region of interest" description="Disordered" evidence="1">
    <location>
        <begin position="225"/>
        <end position="323"/>
    </location>
</feature>
<proteinExistence type="predicted"/>
<feature type="compositionally biased region" description="Basic residues" evidence="1">
    <location>
        <begin position="249"/>
        <end position="274"/>
    </location>
</feature>
<dbReference type="PANTHER" id="PTHR11567:SF25">
    <property type="entry name" value="PROTEIN FRA10AC1"/>
    <property type="match status" value="1"/>
</dbReference>
<dbReference type="InterPro" id="IPR050645">
    <property type="entry name" value="Histidine_acid_phosphatase"/>
</dbReference>
<gene>
    <name evidence="3" type="primary">LOC110982451</name>
</gene>